<protein>
    <recommendedName>
        <fullName evidence="3">GrpE protein homolog</fullName>
    </recommendedName>
</protein>
<evidence type="ECO:0000256" key="5">
    <source>
        <dbReference type="SAM" id="Coils"/>
    </source>
</evidence>
<feature type="compositionally biased region" description="Low complexity" evidence="6">
    <location>
        <begin position="296"/>
        <end position="308"/>
    </location>
</feature>
<name>A0ABP0UBK1_9BRYO</name>
<evidence type="ECO:0000256" key="2">
    <source>
        <dbReference type="ARBA" id="ARBA00023186"/>
    </source>
</evidence>
<comment type="function">
    <text evidence="3">Essential component of the PAM complex, a complex required for the translocation of transit peptide-containing proteins from the inner membrane into the mitochondrial matrix in an ATP-dependent manner.</text>
</comment>
<dbReference type="Gene3D" id="3.90.20.20">
    <property type="match status" value="1"/>
</dbReference>
<keyword evidence="2 3" id="KW-0143">Chaperone</keyword>
<dbReference type="CDD" id="cd00446">
    <property type="entry name" value="GrpE"/>
    <property type="match status" value="1"/>
</dbReference>
<dbReference type="PRINTS" id="PR00773">
    <property type="entry name" value="GRPEPROTEIN"/>
</dbReference>
<accession>A0ABP0UBK1</accession>
<organism evidence="7 8">
    <name type="scientific">Sphagnum troendelagicum</name>
    <dbReference type="NCBI Taxonomy" id="128251"/>
    <lineage>
        <taxon>Eukaryota</taxon>
        <taxon>Viridiplantae</taxon>
        <taxon>Streptophyta</taxon>
        <taxon>Embryophyta</taxon>
        <taxon>Bryophyta</taxon>
        <taxon>Sphagnophytina</taxon>
        <taxon>Sphagnopsida</taxon>
        <taxon>Sphagnales</taxon>
        <taxon>Sphagnaceae</taxon>
        <taxon>Sphagnum</taxon>
    </lineage>
</organism>
<comment type="similarity">
    <text evidence="1 4">Belongs to the GrpE family.</text>
</comment>
<dbReference type="PANTHER" id="PTHR21237:SF40">
    <property type="entry name" value="CELL CYCLE AND APOPTOSIS REGULATOR PROTEIN 2"/>
    <property type="match status" value="1"/>
</dbReference>
<evidence type="ECO:0000256" key="6">
    <source>
        <dbReference type="SAM" id="MobiDB-lite"/>
    </source>
</evidence>
<proteinExistence type="inferred from homology"/>
<keyword evidence="5" id="KW-0175">Coiled coil</keyword>
<feature type="region of interest" description="Disordered" evidence="6">
    <location>
        <begin position="284"/>
        <end position="320"/>
    </location>
</feature>
<dbReference type="InterPro" id="IPR000740">
    <property type="entry name" value="GrpE"/>
</dbReference>
<dbReference type="PROSITE" id="PS01071">
    <property type="entry name" value="GRPE"/>
    <property type="match status" value="1"/>
</dbReference>
<dbReference type="NCBIfam" id="NF010741">
    <property type="entry name" value="PRK14143.1"/>
    <property type="match status" value="1"/>
</dbReference>
<dbReference type="SUPFAM" id="SSF51064">
    <property type="entry name" value="Head domain of nucleotide exchange factor GrpE"/>
    <property type="match status" value="1"/>
</dbReference>
<feature type="region of interest" description="Disordered" evidence="6">
    <location>
        <begin position="65"/>
        <end position="95"/>
    </location>
</feature>
<evidence type="ECO:0000256" key="3">
    <source>
        <dbReference type="RuleBase" id="RU000640"/>
    </source>
</evidence>
<evidence type="ECO:0000256" key="4">
    <source>
        <dbReference type="RuleBase" id="RU004478"/>
    </source>
</evidence>
<dbReference type="Pfam" id="PF01025">
    <property type="entry name" value="GrpE"/>
    <property type="match status" value="1"/>
</dbReference>
<dbReference type="SUPFAM" id="SSF58014">
    <property type="entry name" value="Coiled-coil domain of nucleotide exchange factor GrpE"/>
    <property type="match status" value="1"/>
</dbReference>
<dbReference type="InterPro" id="IPR013805">
    <property type="entry name" value="GrpE_CC"/>
</dbReference>
<reference evidence="7" key="1">
    <citation type="submission" date="2024-02" db="EMBL/GenBank/DDBJ databases">
        <authorList>
            <consortium name="ELIXIR-Norway"/>
            <consortium name="Elixir Norway"/>
        </authorList>
    </citation>
    <scope>NUCLEOTIDE SEQUENCE</scope>
</reference>
<gene>
    <name evidence="7" type="ORF">CSSPTR1EN2_LOCUS13855</name>
</gene>
<evidence type="ECO:0000313" key="7">
    <source>
        <dbReference type="EMBL" id="CAK9217207.1"/>
    </source>
</evidence>
<dbReference type="EMBL" id="OZ019894">
    <property type="protein sequence ID" value="CAK9217207.1"/>
    <property type="molecule type" value="Genomic_DNA"/>
</dbReference>
<feature type="coiled-coil region" evidence="5">
    <location>
        <begin position="112"/>
        <end position="146"/>
    </location>
</feature>
<evidence type="ECO:0000313" key="8">
    <source>
        <dbReference type="Proteomes" id="UP001497512"/>
    </source>
</evidence>
<sequence length="320" mass="35080">MATVVGTMAMAGSLMRLPQPSLALSSTRASFPGRLCLCSFRSTGRLELQSLNSWQRRPLFVSQKSAQSEARQAAEDETEEEEGSTSESDSDVASKEESVTQSWLQGFREALAANDEAAIADLEAQFEALENDRVSLTQQLTSLTEEISASKDRFLRLNADFDNYRKRAERDRLSTASNVRGEVIESLLPMVDNFERAKTSIKTETEGEQKIDNSYQGIYKQFVEIMKALGVVAVDTVGKEFDPKVHEAIMREESTVYAEGVVIEEFRRGFLIGDRLIRPAMVKVSAGPGPSADSESVPSDSAASHPASPGLPLDEPLSSE</sequence>
<dbReference type="HAMAP" id="MF_01151">
    <property type="entry name" value="GrpE"/>
    <property type="match status" value="1"/>
</dbReference>
<feature type="compositionally biased region" description="Acidic residues" evidence="6">
    <location>
        <begin position="75"/>
        <end position="90"/>
    </location>
</feature>
<dbReference type="InterPro" id="IPR009012">
    <property type="entry name" value="GrpE_head"/>
</dbReference>
<dbReference type="Gene3D" id="2.30.22.10">
    <property type="entry name" value="Head domain of nucleotide exchange factor GrpE"/>
    <property type="match status" value="1"/>
</dbReference>
<keyword evidence="3" id="KW-0496">Mitochondrion</keyword>
<keyword evidence="8" id="KW-1185">Reference proteome</keyword>
<dbReference type="PANTHER" id="PTHR21237">
    <property type="entry name" value="GRPE PROTEIN"/>
    <property type="match status" value="1"/>
</dbReference>
<evidence type="ECO:0000256" key="1">
    <source>
        <dbReference type="ARBA" id="ARBA00009054"/>
    </source>
</evidence>
<comment type="subcellular location">
    <subcellularLocation>
        <location evidence="3">Mitochondrion matrix</location>
    </subcellularLocation>
</comment>
<dbReference type="Proteomes" id="UP001497512">
    <property type="component" value="Chromosome 2"/>
</dbReference>